<keyword evidence="4 9" id="KW-0732">Signal</keyword>
<comment type="subcellular location">
    <subcellularLocation>
        <location evidence="1">Cell outer membrane</location>
        <topology evidence="1">Multi-pass membrane protein</topology>
    </subcellularLocation>
</comment>
<dbReference type="OrthoDB" id="8606547at2"/>
<dbReference type="RefSeq" id="WP_078237490.1">
    <property type="nucleotide sequence ID" value="NZ_MUYA01000013.1"/>
</dbReference>
<name>A0A1T0AQU2_9PAST</name>
<evidence type="ECO:0000256" key="5">
    <source>
        <dbReference type="ARBA" id="ARBA00023136"/>
    </source>
</evidence>
<dbReference type="Pfam" id="PF24575">
    <property type="entry name" value="TPR_Slam"/>
    <property type="match status" value="1"/>
</dbReference>
<evidence type="ECO:0000313" key="13">
    <source>
        <dbReference type="Proteomes" id="UP000190867"/>
    </source>
</evidence>
<evidence type="ECO:0008006" key="14">
    <source>
        <dbReference type="Google" id="ProtNLM"/>
    </source>
</evidence>
<comment type="caution">
    <text evidence="12">The sequence shown here is derived from an EMBL/GenBank/DDBJ whole genome shotgun (WGS) entry which is preliminary data.</text>
</comment>
<feature type="domain" description="Surface lipoprotein assembly modifier N-terminal TPR repeats region" evidence="11">
    <location>
        <begin position="70"/>
        <end position="171"/>
    </location>
</feature>
<dbReference type="GO" id="GO:0009279">
    <property type="term" value="C:cell outer membrane"/>
    <property type="evidence" value="ECO:0007669"/>
    <property type="project" value="UniProtKB-SubCell"/>
</dbReference>
<dbReference type="Pfam" id="PF04575">
    <property type="entry name" value="SlipAM"/>
    <property type="match status" value="1"/>
</dbReference>
<protein>
    <recommendedName>
        <fullName evidence="14">DUF560 domain-containing protein</fullName>
    </recommendedName>
</protein>
<dbReference type="AlphaFoldDB" id="A0A1T0AQU2"/>
<keyword evidence="2" id="KW-1134">Transmembrane beta strand</keyword>
<evidence type="ECO:0000256" key="4">
    <source>
        <dbReference type="ARBA" id="ARBA00022729"/>
    </source>
</evidence>
<accession>A0A1T0AQU2</accession>
<evidence type="ECO:0000256" key="3">
    <source>
        <dbReference type="ARBA" id="ARBA00022692"/>
    </source>
</evidence>
<keyword evidence="6" id="KW-0998">Cell outer membrane</keyword>
<dbReference type="InterPro" id="IPR011990">
    <property type="entry name" value="TPR-like_helical_dom_sf"/>
</dbReference>
<dbReference type="InterPro" id="IPR057556">
    <property type="entry name" value="TPR_Slam"/>
</dbReference>
<keyword evidence="5" id="KW-0472">Membrane</keyword>
<reference evidence="12 13" key="1">
    <citation type="submission" date="2017-02" db="EMBL/GenBank/DDBJ databases">
        <title>Draft genome sequence of Haemophilus paracuniculus CCUG 43573 type strain.</title>
        <authorList>
            <person name="Engstrom-Jakobsson H."/>
            <person name="Salva-Serra F."/>
            <person name="Thorell K."/>
            <person name="Gonzales-Siles L."/>
            <person name="Karlsson R."/>
            <person name="Boulund F."/>
            <person name="Engstrand L."/>
            <person name="Kristiansson E."/>
            <person name="Moore E."/>
        </authorList>
    </citation>
    <scope>NUCLEOTIDE SEQUENCE [LARGE SCALE GENOMIC DNA]</scope>
    <source>
        <strain evidence="12 13">CCUG 43573</strain>
    </source>
</reference>
<evidence type="ECO:0000313" key="12">
    <source>
        <dbReference type="EMBL" id="OOR98353.1"/>
    </source>
</evidence>
<feature type="region of interest" description="Disordered" evidence="8">
    <location>
        <begin position="22"/>
        <end position="46"/>
    </location>
</feature>
<evidence type="ECO:0000256" key="9">
    <source>
        <dbReference type="SAM" id="SignalP"/>
    </source>
</evidence>
<evidence type="ECO:0000256" key="8">
    <source>
        <dbReference type="SAM" id="MobiDB-lite"/>
    </source>
</evidence>
<dbReference type="Proteomes" id="UP000190867">
    <property type="component" value="Unassembled WGS sequence"/>
</dbReference>
<dbReference type="STRING" id="734.B0187_08775"/>
<organism evidence="12 13">
    <name type="scientific">Haemophilus paracuniculus</name>
    <dbReference type="NCBI Taxonomy" id="734"/>
    <lineage>
        <taxon>Bacteria</taxon>
        <taxon>Pseudomonadati</taxon>
        <taxon>Pseudomonadota</taxon>
        <taxon>Gammaproteobacteria</taxon>
        <taxon>Pasteurellales</taxon>
        <taxon>Pasteurellaceae</taxon>
        <taxon>Haemophilus</taxon>
    </lineage>
</organism>
<sequence length="496" mass="56373">MKKSLLSLFIFSYFASYAGANENNNVGRDPSQTDVNTSSLVTEKEVQEHSLRTQTMSVEKSEADQPQVARFTGKELRENPEILEKLFVQSLISPNKNVLPTYIQLYQQVPTADLSLIEWGEAILLREKNLNESVAAYRTLSSKFPNNDYIRFQLAETLFYNQEFEAAKGQFERLRASNGVSEGDVKVFDNFIEAIDRKEDWNFSFGSTFLNDKNLANSAKQGTTATLPNGATVTYNTPRQSGQGISAWVGADKRWGLSGGKYLNFETSLSSKYYWDNKSYNDVNAHLGLGLGYSDARKNIQFTPYVQKRWYAGGLNASKALKQYNDTYGASLSANYWLTQGVRYSFYYNFGFDKYNRAVNKQYEGISHALTNSIMYFPSSTQYWSLALDLSTKNAKDKTNAYDRVGTRLTWGQEWPLGLSTSTTLGVAKRNYKEASFFGKKQKNTEYSASLSLWHKELHFAGFTPKITFSYSKVDSNIPIYSYDKNQIFFDVSKSF</sequence>
<feature type="signal peptide" evidence="9">
    <location>
        <begin position="1"/>
        <end position="20"/>
    </location>
</feature>
<evidence type="ECO:0000256" key="7">
    <source>
        <dbReference type="ARBA" id="ARBA00023609"/>
    </source>
</evidence>
<evidence type="ECO:0000259" key="11">
    <source>
        <dbReference type="Pfam" id="PF24575"/>
    </source>
</evidence>
<comment type="similarity">
    <text evidence="7">Belongs to the Slam family.</text>
</comment>
<dbReference type="Gene3D" id="1.25.40.10">
    <property type="entry name" value="Tetratricopeptide repeat domain"/>
    <property type="match status" value="1"/>
</dbReference>
<evidence type="ECO:0000256" key="2">
    <source>
        <dbReference type="ARBA" id="ARBA00022452"/>
    </source>
</evidence>
<keyword evidence="3" id="KW-0812">Transmembrane</keyword>
<keyword evidence="13" id="KW-1185">Reference proteome</keyword>
<feature type="compositionally biased region" description="Polar residues" evidence="8">
    <location>
        <begin position="22"/>
        <end position="41"/>
    </location>
</feature>
<proteinExistence type="inferred from homology"/>
<feature type="domain" description="Surface lipoprotein assembly modifier C-terminal" evidence="10">
    <location>
        <begin position="201"/>
        <end position="496"/>
    </location>
</feature>
<feature type="chain" id="PRO_5013318189" description="DUF560 domain-containing protein" evidence="9">
    <location>
        <begin position="21"/>
        <end position="496"/>
    </location>
</feature>
<gene>
    <name evidence="12" type="ORF">B0187_08775</name>
</gene>
<evidence type="ECO:0000256" key="1">
    <source>
        <dbReference type="ARBA" id="ARBA00004571"/>
    </source>
</evidence>
<evidence type="ECO:0000256" key="6">
    <source>
        <dbReference type="ARBA" id="ARBA00023237"/>
    </source>
</evidence>
<dbReference type="InterPro" id="IPR007655">
    <property type="entry name" value="Slam_C"/>
</dbReference>
<evidence type="ECO:0000259" key="10">
    <source>
        <dbReference type="Pfam" id="PF04575"/>
    </source>
</evidence>
<dbReference type="EMBL" id="MUYA01000013">
    <property type="protein sequence ID" value="OOR98353.1"/>
    <property type="molecule type" value="Genomic_DNA"/>
</dbReference>